<keyword evidence="3" id="KW-0378">Hydrolase</keyword>
<gene>
    <name evidence="8" type="ORF">LCGC14_0768220</name>
</gene>
<dbReference type="InterPro" id="IPR035396">
    <property type="entry name" value="Bac_rhamnosid6H"/>
</dbReference>
<dbReference type="Pfam" id="PF05592">
    <property type="entry name" value="Bac_rhamnosid"/>
    <property type="match status" value="1"/>
</dbReference>
<dbReference type="Pfam" id="PF17389">
    <property type="entry name" value="Bac_rhamnosid6H"/>
    <property type="match status" value="1"/>
</dbReference>
<comment type="catalytic activity">
    <reaction evidence="1">
        <text>Hydrolysis of terminal non-reducing alpha-L-rhamnose residues in alpha-L-rhamnosides.</text>
        <dbReference type="EC" id="3.2.1.40"/>
    </reaction>
</comment>
<dbReference type="PANTHER" id="PTHR33307">
    <property type="entry name" value="ALPHA-RHAMNOSIDASE (EUROFUNG)"/>
    <property type="match status" value="1"/>
</dbReference>
<dbReference type="Pfam" id="PF08531">
    <property type="entry name" value="Bac_rhamnosid_N"/>
    <property type="match status" value="1"/>
</dbReference>
<feature type="non-terminal residue" evidence="8">
    <location>
        <position position="1"/>
    </location>
</feature>
<organism evidence="8">
    <name type="scientific">marine sediment metagenome</name>
    <dbReference type="NCBI Taxonomy" id="412755"/>
    <lineage>
        <taxon>unclassified sequences</taxon>
        <taxon>metagenomes</taxon>
        <taxon>ecological metagenomes</taxon>
    </lineage>
</organism>
<dbReference type="GO" id="GO:0030596">
    <property type="term" value="F:alpha-L-rhamnosidase activity"/>
    <property type="evidence" value="ECO:0007669"/>
    <property type="project" value="UniProtKB-EC"/>
</dbReference>
<evidence type="ECO:0000259" key="7">
    <source>
        <dbReference type="Pfam" id="PF17390"/>
    </source>
</evidence>
<evidence type="ECO:0000259" key="5">
    <source>
        <dbReference type="Pfam" id="PF08531"/>
    </source>
</evidence>
<feature type="domain" description="Alpha-L-rhamnosidase C-terminal" evidence="7">
    <location>
        <begin position="538"/>
        <end position="605"/>
    </location>
</feature>
<dbReference type="AlphaFoldDB" id="A0A0F9PZ78"/>
<proteinExistence type="predicted"/>
<evidence type="ECO:0000256" key="2">
    <source>
        <dbReference type="ARBA" id="ARBA00012652"/>
    </source>
</evidence>
<accession>A0A0F9PZ78</accession>
<dbReference type="GO" id="GO:0005975">
    <property type="term" value="P:carbohydrate metabolic process"/>
    <property type="evidence" value="ECO:0007669"/>
    <property type="project" value="InterPro"/>
</dbReference>
<reference evidence="8" key="1">
    <citation type="journal article" date="2015" name="Nature">
        <title>Complex archaea that bridge the gap between prokaryotes and eukaryotes.</title>
        <authorList>
            <person name="Spang A."/>
            <person name="Saw J.H."/>
            <person name="Jorgensen S.L."/>
            <person name="Zaremba-Niedzwiedzka K."/>
            <person name="Martijn J."/>
            <person name="Lind A.E."/>
            <person name="van Eijk R."/>
            <person name="Schleper C."/>
            <person name="Guy L."/>
            <person name="Ettema T.J."/>
        </authorList>
    </citation>
    <scope>NUCLEOTIDE SEQUENCE</scope>
</reference>
<dbReference type="Gene3D" id="2.60.120.260">
    <property type="entry name" value="Galactose-binding domain-like"/>
    <property type="match status" value="2"/>
</dbReference>
<dbReference type="Pfam" id="PF17390">
    <property type="entry name" value="Bac_rhamnosid_C"/>
    <property type="match status" value="1"/>
</dbReference>
<dbReference type="PANTHER" id="PTHR33307:SF6">
    <property type="entry name" value="ALPHA-RHAMNOSIDASE (EUROFUNG)-RELATED"/>
    <property type="match status" value="1"/>
</dbReference>
<comment type="caution">
    <text evidence="8">The sequence shown here is derived from an EMBL/GenBank/DDBJ whole genome shotgun (WGS) entry which is preliminary data.</text>
</comment>
<dbReference type="InterPro" id="IPR012341">
    <property type="entry name" value="6hp_glycosidase-like_sf"/>
</dbReference>
<dbReference type="PIRSF" id="PIRSF010631">
    <property type="entry name" value="A-rhamnsds"/>
    <property type="match status" value="1"/>
</dbReference>
<evidence type="ECO:0000313" key="8">
    <source>
        <dbReference type="EMBL" id="KKN36980.1"/>
    </source>
</evidence>
<feature type="domain" description="Alpha-L-rhamnosidase six-hairpin glycosidase" evidence="6">
    <location>
        <begin position="196"/>
        <end position="535"/>
    </location>
</feature>
<dbReference type="InterPro" id="IPR008928">
    <property type="entry name" value="6-hairpin_glycosidase_sf"/>
</dbReference>
<dbReference type="InterPro" id="IPR013737">
    <property type="entry name" value="Bac_rhamnosid_N"/>
</dbReference>
<evidence type="ECO:0000259" key="4">
    <source>
        <dbReference type="Pfam" id="PF05592"/>
    </source>
</evidence>
<feature type="domain" description="Alpha-L-rhamnosidase concanavalin-like" evidence="4">
    <location>
        <begin position="93"/>
        <end position="190"/>
    </location>
</feature>
<dbReference type="Gene3D" id="1.50.10.10">
    <property type="match status" value="1"/>
</dbReference>
<protein>
    <recommendedName>
        <fullName evidence="2">alpha-L-rhamnosidase</fullName>
        <ecNumber evidence="2">3.2.1.40</ecNumber>
    </recommendedName>
</protein>
<dbReference type="InterPro" id="IPR016007">
    <property type="entry name" value="Alpha_rhamnosid"/>
</dbReference>
<evidence type="ECO:0000259" key="6">
    <source>
        <dbReference type="Pfam" id="PF17389"/>
    </source>
</evidence>
<dbReference type="Gene3D" id="2.60.420.10">
    <property type="entry name" value="Maltose phosphorylase, domain 3"/>
    <property type="match status" value="1"/>
</dbReference>
<dbReference type="InterPro" id="IPR035398">
    <property type="entry name" value="Bac_rhamnosid_C"/>
</dbReference>
<evidence type="ECO:0000256" key="3">
    <source>
        <dbReference type="ARBA" id="ARBA00022801"/>
    </source>
</evidence>
<dbReference type="EC" id="3.2.1.40" evidence="2"/>
<dbReference type="InterPro" id="IPR008902">
    <property type="entry name" value="Rhamnosid_concanavalin"/>
</dbReference>
<name>A0A0F9PZ78_9ZZZZ</name>
<dbReference type="SUPFAM" id="SSF48208">
    <property type="entry name" value="Six-hairpin glycosidases"/>
    <property type="match status" value="1"/>
</dbReference>
<feature type="domain" description="Bacterial alpha-L-rhamnosidase N-terminal" evidence="5">
    <location>
        <begin position="2"/>
        <end position="82"/>
    </location>
</feature>
<evidence type="ECO:0000256" key="1">
    <source>
        <dbReference type="ARBA" id="ARBA00001445"/>
    </source>
</evidence>
<dbReference type="EMBL" id="LAZR01001929">
    <property type="protein sequence ID" value="KKN36980.1"/>
    <property type="molecule type" value="Genomic_DNA"/>
</dbReference>
<sequence>ILQIHLNFEDGSSEIVITDESWKFSSGPIAENGIYYGEKYDAQLEMSGWDLPNFDDSLWKFAMVVNGYGLSSQLMEPIQITQVLNSKKVYSPKPGIFIYDFGQNFTGYVRLKVRGPRGQIVNLRYSEIIYGDGTLNTATNGRAVATDIYVLKGDGEEIFEPHFTYHGFRYVEVTGFPGVPSKDSIEGLFFHSNVSKTGDFFCSNQLINNIHSNIIWSQLSNLMSIPTDCPQRDERQGWMGDAQLITEESMLNFNMARFYTKYLRDIKLCQKLDGSLSDVVPPYWKIYPADPAWGSAYITIAWYMYWYYNDIRVLDIHYKSMKLYIEFLSAVAKENIITIGKFGDWCPPMCIVSKRTPIDLVSTWYYYHDTLLLSKIAKILGKEEDYEFYTEKGLEIKDAFNKHFLKRTYEYIKMSFTDRAISQTSNVLPLYLNMVPENKEKAIINSLVEIITNHYDCHIDTGIVGTRYIFEVLTTYGFPEIAYKMITQMSFPGYGYMIREGATTLWERWEKLESSGMNSQNHIMLGSVDTWFYTTLAGIKSLAPGWKTFRIKPFISQDMTYARATLKTVKGLIYSAWEKTNSQLKLHTSIPVGCESEVWIPFKNSKDIIYEGDKAILKEGVSTNAKKGITLKILEEDYAVFNIGSGTYQFIVKYHDIN</sequence>